<dbReference type="Pfam" id="PF01782">
    <property type="entry name" value="RimM"/>
    <property type="match status" value="1"/>
</dbReference>
<dbReference type="EMBL" id="RDBF01000002">
    <property type="protein sequence ID" value="RLV56949.1"/>
    <property type="molecule type" value="Genomic_DNA"/>
</dbReference>
<feature type="domain" description="RimM N-terminal" evidence="6">
    <location>
        <begin position="4"/>
        <end position="80"/>
    </location>
</feature>
<dbReference type="Gene3D" id="2.30.30.240">
    <property type="entry name" value="PRC-barrel domain"/>
    <property type="match status" value="1"/>
</dbReference>
<dbReference type="RefSeq" id="WP_121793250.1">
    <property type="nucleotide sequence ID" value="NZ_RDBF01000002.1"/>
</dbReference>
<dbReference type="OrthoDB" id="5381335at2"/>
<evidence type="ECO:0000256" key="2">
    <source>
        <dbReference type="ARBA" id="ARBA00022517"/>
    </source>
</evidence>
<evidence type="ECO:0000256" key="1">
    <source>
        <dbReference type="ARBA" id="ARBA00022490"/>
    </source>
</evidence>
<dbReference type="GO" id="GO:0042274">
    <property type="term" value="P:ribosomal small subunit biogenesis"/>
    <property type="evidence" value="ECO:0007669"/>
    <property type="project" value="UniProtKB-UniRule"/>
</dbReference>
<evidence type="ECO:0000256" key="3">
    <source>
        <dbReference type="ARBA" id="ARBA00022552"/>
    </source>
</evidence>
<comment type="similarity">
    <text evidence="5">Belongs to the RimM family.</text>
</comment>
<dbReference type="Gene3D" id="2.40.30.60">
    <property type="entry name" value="RimM"/>
    <property type="match status" value="1"/>
</dbReference>
<protein>
    <recommendedName>
        <fullName evidence="5">Ribosome maturation factor RimM</fullName>
    </recommendedName>
</protein>
<feature type="domain" description="Ribosome maturation factor RimM PRC barrel" evidence="7">
    <location>
        <begin position="96"/>
        <end position="157"/>
    </location>
</feature>
<dbReference type="InterPro" id="IPR002676">
    <property type="entry name" value="RimM_N"/>
</dbReference>
<keyword evidence="3 5" id="KW-0698">rRNA processing</keyword>
<reference evidence="8 9" key="1">
    <citation type="submission" date="2018-10" db="EMBL/GenBank/DDBJ databases">
        <title>Aeromicrobium sp. 9W16Y-2 whole genome shotgun sequence.</title>
        <authorList>
            <person name="Li F."/>
        </authorList>
    </citation>
    <scope>NUCLEOTIDE SEQUENCE [LARGE SCALE GENOMIC DNA]</scope>
    <source>
        <strain evidence="8 9">9W16Y-2</strain>
    </source>
</reference>
<evidence type="ECO:0000256" key="4">
    <source>
        <dbReference type="ARBA" id="ARBA00023186"/>
    </source>
</evidence>
<evidence type="ECO:0000313" key="8">
    <source>
        <dbReference type="EMBL" id="RLV56949.1"/>
    </source>
</evidence>
<dbReference type="GO" id="GO:0005737">
    <property type="term" value="C:cytoplasm"/>
    <property type="evidence" value="ECO:0007669"/>
    <property type="project" value="UniProtKB-SubCell"/>
</dbReference>
<name>A0A3L8PQ40_9ACTN</name>
<evidence type="ECO:0000256" key="5">
    <source>
        <dbReference type="HAMAP-Rule" id="MF_00014"/>
    </source>
</evidence>
<keyword evidence="2 5" id="KW-0690">Ribosome biogenesis</keyword>
<organism evidence="8 9">
    <name type="scientific">Aeromicrobium phragmitis</name>
    <dbReference type="NCBI Taxonomy" id="2478914"/>
    <lineage>
        <taxon>Bacteria</taxon>
        <taxon>Bacillati</taxon>
        <taxon>Actinomycetota</taxon>
        <taxon>Actinomycetes</taxon>
        <taxon>Propionibacteriales</taxon>
        <taxon>Nocardioidaceae</taxon>
        <taxon>Aeromicrobium</taxon>
    </lineage>
</organism>
<dbReference type="InterPro" id="IPR009000">
    <property type="entry name" value="Transl_B-barrel_sf"/>
</dbReference>
<dbReference type="InterPro" id="IPR011033">
    <property type="entry name" value="PRC_barrel-like_sf"/>
</dbReference>
<evidence type="ECO:0000313" key="9">
    <source>
        <dbReference type="Proteomes" id="UP000282515"/>
    </source>
</evidence>
<dbReference type="GO" id="GO:0006364">
    <property type="term" value="P:rRNA processing"/>
    <property type="evidence" value="ECO:0007669"/>
    <property type="project" value="UniProtKB-UniRule"/>
</dbReference>
<comment type="caution">
    <text evidence="8">The sequence shown here is derived from an EMBL/GenBank/DDBJ whole genome shotgun (WGS) entry which is preliminary data.</text>
</comment>
<comment type="subunit">
    <text evidence="5">Binds ribosomal protein uS19.</text>
</comment>
<comment type="domain">
    <text evidence="5">The PRC barrel domain binds ribosomal protein uS19.</text>
</comment>
<sequence>MLVVIGRIGRAHGIRGELAVDLRTDEPERRFAPGSSVVCAGRSLTVKAARPHSGKLLVTFDQVADRTAAEHLRGQVIEADVDPAELPEDDDAFYDHQLIGLRVARRDGAHVGEVTGVLHLPAHDTLAIDAEGREILVPFVAALVPEVDIERRVLVVADVPGLLDPDAAETVTPPEGR</sequence>
<dbReference type="PANTHER" id="PTHR33692:SF1">
    <property type="entry name" value="RIBOSOME MATURATION FACTOR RIMM"/>
    <property type="match status" value="1"/>
</dbReference>
<dbReference type="GO" id="GO:0005840">
    <property type="term" value="C:ribosome"/>
    <property type="evidence" value="ECO:0007669"/>
    <property type="project" value="InterPro"/>
</dbReference>
<dbReference type="SUPFAM" id="SSF50447">
    <property type="entry name" value="Translation proteins"/>
    <property type="match status" value="1"/>
</dbReference>
<keyword evidence="1 5" id="KW-0963">Cytoplasm</keyword>
<evidence type="ECO:0000259" key="7">
    <source>
        <dbReference type="Pfam" id="PF24986"/>
    </source>
</evidence>
<keyword evidence="9" id="KW-1185">Reference proteome</keyword>
<dbReference type="Proteomes" id="UP000282515">
    <property type="component" value="Unassembled WGS sequence"/>
</dbReference>
<dbReference type="SUPFAM" id="SSF50346">
    <property type="entry name" value="PRC-barrel domain"/>
    <property type="match status" value="1"/>
</dbReference>
<proteinExistence type="inferred from homology"/>
<accession>A0A3L8PQ40</accession>
<dbReference type="Pfam" id="PF24986">
    <property type="entry name" value="PRC_RimM"/>
    <property type="match status" value="1"/>
</dbReference>
<comment type="subcellular location">
    <subcellularLocation>
        <location evidence="5">Cytoplasm</location>
    </subcellularLocation>
</comment>
<dbReference type="NCBIfam" id="TIGR02273">
    <property type="entry name" value="16S_RimM"/>
    <property type="match status" value="1"/>
</dbReference>
<comment type="function">
    <text evidence="5">An accessory protein needed during the final step in the assembly of 30S ribosomal subunit, possibly for assembly of the head region. Essential for efficient processing of 16S rRNA. May be needed both before and after RbfA during the maturation of 16S rRNA. It has affinity for free ribosomal 30S subunits but not for 70S ribosomes.</text>
</comment>
<dbReference type="HAMAP" id="MF_00014">
    <property type="entry name" value="Ribosome_mat_RimM"/>
    <property type="match status" value="1"/>
</dbReference>
<evidence type="ECO:0000259" key="6">
    <source>
        <dbReference type="Pfam" id="PF01782"/>
    </source>
</evidence>
<dbReference type="AlphaFoldDB" id="A0A3L8PQ40"/>
<gene>
    <name evidence="5 8" type="primary">rimM</name>
    <name evidence="8" type="ORF">D9V41_04065</name>
</gene>
<dbReference type="PANTHER" id="PTHR33692">
    <property type="entry name" value="RIBOSOME MATURATION FACTOR RIMM"/>
    <property type="match status" value="1"/>
</dbReference>
<dbReference type="InterPro" id="IPR036976">
    <property type="entry name" value="RimM_N_sf"/>
</dbReference>
<dbReference type="GO" id="GO:0043022">
    <property type="term" value="F:ribosome binding"/>
    <property type="evidence" value="ECO:0007669"/>
    <property type="project" value="InterPro"/>
</dbReference>
<keyword evidence="4 5" id="KW-0143">Chaperone</keyword>
<dbReference type="InterPro" id="IPR056792">
    <property type="entry name" value="PRC_RimM"/>
</dbReference>
<dbReference type="InterPro" id="IPR011961">
    <property type="entry name" value="RimM"/>
</dbReference>